<reference evidence="1 2" key="1">
    <citation type="submission" date="2023-02" db="EMBL/GenBank/DDBJ databases">
        <authorList>
            <person name="Mo P."/>
        </authorList>
    </citation>
    <scope>NUCLEOTIDE SEQUENCE [LARGE SCALE GENOMIC DNA]</scope>
    <source>
        <strain evidence="1 2">HUAS 3</strain>
    </source>
</reference>
<evidence type="ECO:0000313" key="2">
    <source>
        <dbReference type="Proteomes" id="UP001219605"/>
    </source>
</evidence>
<gene>
    <name evidence="1" type="ORF">PVK37_07300</name>
</gene>
<dbReference type="RefSeq" id="WP_275033007.1">
    <property type="nucleotide sequence ID" value="NZ_CP118615.1"/>
</dbReference>
<proteinExistence type="predicted"/>
<organism evidence="1 2">
    <name type="scientific">Micromonospora cathayae</name>
    <dbReference type="NCBI Taxonomy" id="3028804"/>
    <lineage>
        <taxon>Bacteria</taxon>
        <taxon>Bacillati</taxon>
        <taxon>Actinomycetota</taxon>
        <taxon>Actinomycetes</taxon>
        <taxon>Micromonosporales</taxon>
        <taxon>Micromonosporaceae</taxon>
        <taxon>Micromonospora</taxon>
    </lineage>
</organism>
<keyword evidence="2" id="KW-1185">Reference proteome</keyword>
<name>A0ABY7ZT41_9ACTN</name>
<accession>A0ABY7ZT41</accession>
<dbReference type="Proteomes" id="UP001219605">
    <property type="component" value="Chromosome"/>
</dbReference>
<dbReference type="EMBL" id="CP118615">
    <property type="protein sequence ID" value="WDZ86212.1"/>
    <property type="molecule type" value="Genomic_DNA"/>
</dbReference>
<sequence length="52" mass="6437">MRVRRTPYLIQLAWYTLEFHRHHTCTHCTRSGWCSAVQVARTRLTAWYRYRP</sequence>
<protein>
    <submittedName>
        <fullName evidence="1">Uncharacterized protein</fullName>
    </submittedName>
</protein>
<evidence type="ECO:0000313" key="1">
    <source>
        <dbReference type="EMBL" id="WDZ86212.1"/>
    </source>
</evidence>